<organism evidence="10 11">
    <name type="scientific">Phlebiopsis gigantea (strain 11061_1 CR5-6)</name>
    <name type="common">White-rot fungus</name>
    <name type="synonym">Peniophora gigantea</name>
    <dbReference type="NCBI Taxonomy" id="745531"/>
    <lineage>
        <taxon>Eukaryota</taxon>
        <taxon>Fungi</taxon>
        <taxon>Dikarya</taxon>
        <taxon>Basidiomycota</taxon>
        <taxon>Agaricomycotina</taxon>
        <taxon>Agaricomycetes</taxon>
        <taxon>Polyporales</taxon>
        <taxon>Phanerochaetaceae</taxon>
        <taxon>Phlebiopsis</taxon>
    </lineage>
</organism>
<dbReference type="PANTHER" id="PTHR14456:SF2">
    <property type="entry name" value="INOSITOL-PENTAKISPHOSPHATE 2-KINASE"/>
    <property type="match status" value="1"/>
</dbReference>
<evidence type="ECO:0000313" key="11">
    <source>
        <dbReference type="Proteomes" id="UP000053257"/>
    </source>
</evidence>
<keyword evidence="4 8" id="KW-0808">Transferase</keyword>
<dbReference type="HOGENOM" id="CLU_033188_1_0_1"/>
<dbReference type="GO" id="GO:0005634">
    <property type="term" value="C:nucleus"/>
    <property type="evidence" value="ECO:0007669"/>
    <property type="project" value="TreeGrafter"/>
</dbReference>
<dbReference type="GO" id="GO:0032958">
    <property type="term" value="P:inositol phosphate biosynthetic process"/>
    <property type="evidence" value="ECO:0007669"/>
    <property type="project" value="TreeGrafter"/>
</dbReference>
<dbReference type="InterPro" id="IPR009286">
    <property type="entry name" value="Ins_P5_2-kin"/>
</dbReference>
<gene>
    <name evidence="10" type="ORF">PHLGIDRAFT_125033</name>
</gene>
<name>A0A0C3SEY3_PHLG1</name>
<proteinExistence type="predicted"/>
<feature type="region of interest" description="Disordered" evidence="9">
    <location>
        <begin position="308"/>
        <end position="329"/>
    </location>
</feature>
<keyword evidence="7 8" id="KW-0067">ATP-binding</keyword>
<comment type="domain">
    <text evidence="8">The EXKPK motif is conserved in inositol-pentakisphosphate 2-kinases of both family 1 and 2.</text>
</comment>
<keyword evidence="6 8" id="KW-0418">Kinase</keyword>
<evidence type="ECO:0000256" key="6">
    <source>
        <dbReference type="ARBA" id="ARBA00022777"/>
    </source>
</evidence>
<dbReference type="EMBL" id="KN840448">
    <property type="protein sequence ID" value="KIP11135.1"/>
    <property type="molecule type" value="Genomic_DNA"/>
</dbReference>
<keyword evidence="5 8" id="KW-0547">Nucleotide-binding</keyword>
<protein>
    <recommendedName>
        <fullName evidence="3 8">Inositol-pentakisphosphate 2-kinase</fullName>
        <ecNumber evidence="2 8">2.7.1.158</ecNumber>
    </recommendedName>
</protein>
<evidence type="ECO:0000256" key="7">
    <source>
        <dbReference type="ARBA" id="ARBA00022840"/>
    </source>
</evidence>
<dbReference type="InterPro" id="IPR043001">
    <property type="entry name" value="IP5_2-K_N_lobe"/>
</dbReference>
<evidence type="ECO:0000256" key="9">
    <source>
        <dbReference type="SAM" id="MobiDB-lite"/>
    </source>
</evidence>
<evidence type="ECO:0000256" key="2">
    <source>
        <dbReference type="ARBA" id="ARBA00012023"/>
    </source>
</evidence>
<sequence>MFDVTTTSPTHWKYISEGGASIVFSYVGPSNQAFNHTALRLRKAPLETLNESLSEEQQLEDPDDPSIAFQHQVIERLLPEEFLPRLEGVHVNRAWLEGLARIADEHRPPERKARDAVDTRKKKATLATDLVGGKGLAVEIKPKWGFLPSATHLSSETAPVKTTTCRFCMHSHLKATRGAEVSEGYCPLDLFSGDADRIRKALTALWDSWVSTGGSSNNLRVFVEGQMLRPSATPSSIQPLADQLHLSAEENFTLYTVRDAFISRTLPMLLQTSVLRILAVHQSNLDALDIEGLVHLWARAYASRTPGAALTTGQPEGDDAPPAPPLGASMPQPTLDEWSAFLDVYINKHTQMDHDHPDIANLRYYCLAYLLSATFKDCSLIIQAPDQGLGAVTIIDLDVKPIDRLDKWGKLDREIVEAYRQAGRPTQCVAN</sequence>
<evidence type="ECO:0000256" key="3">
    <source>
        <dbReference type="ARBA" id="ARBA00014846"/>
    </source>
</evidence>
<dbReference type="EC" id="2.7.1.158" evidence="2 8"/>
<dbReference type="OrthoDB" id="272370at2759"/>
<dbReference type="Pfam" id="PF06090">
    <property type="entry name" value="Ins_P5_2-kin"/>
    <property type="match status" value="1"/>
</dbReference>
<evidence type="ECO:0000256" key="1">
    <source>
        <dbReference type="ARBA" id="ARBA00001774"/>
    </source>
</evidence>
<evidence type="ECO:0000256" key="8">
    <source>
        <dbReference type="RuleBase" id="RU364126"/>
    </source>
</evidence>
<evidence type="ECO:0000256" key="4">
    <source>
        <dbReference type="ARBA" id="ARBA00022679"/>
    </source>
</evidence>
<accession>A0A0C3SEY3</accession>
<dbReference type="Gene3D" id="3.30.200.110">
    <property type="entry name" value="Inositol-pentakisphosphate 2-kinase, N-lobe"/>
    <property type="match status" value="1"/>
</dbReference>
<keyword evidence="11" id="KW-1185">Reference proteome</keyword>
<dbReference type="Proteomes" id="UP000053257">
    <property type="component" value="Unassembled WGS sequence"/>
</dbReference>
<reference evidence="10 11" key="1">
    <citation type="journal article" date="2014" name="PLoS Genet.">
        <title>Analysis of the Phlebiopsis gigantea genome, transcriptome and secretome provides insight into its pioneer colonization strategies of wood.</title>
        <authorList>
            <person name="Hori C."/>
            <person name="Ishida T."/>
            <person name="Igarashi K."/>
            <person name="Samejima M."/>
            <person name="Suzuki H."/>
            <person name="Master E."/>
            <person name="Ferreira P."/>
            <person name="Ruiz-Duenas F.J."/>
            <person name="Held B."/>
            <person name="Canessa P."/>
            <person name="Larrondo L.F."/>
            <person name="Schmoll M."/>
            <person name="Druzhinina I.S."/>
            <person name="Kubicek C.P."/>
            <person name="Gaskell J.A."/>
            <person name="Kersten P."/>
            <person name="St John F."/>
            <person name="Glasner J."/>
            <person name="Sabat G."/>
            <person name="Splinter BonDurant S."/>
            <person name="Syed K."/>
            <person name="Yadav J."/>
            <person name="Mgbeahuruike A.C."/>
            <person name="Kovalchuk A."/>
            <person name="Asiegbu F.O."/>
            <person name="Lackner G."/>
            <person name="Hoffmeister D."/>
            <person name="Rencoret J."/>
            <person name="Gutierrez A."/>
            <person name="Sun H."/>
            <person name="Lindquist E."/>
            <person name="Barry K."/>
            <person name="Riley R."/>
            <person name="Grigoriev I.V."/>
            <person name="Henrissat B."/>
            <person name="Kues U."/>
            <person name="Berka R.M."/>
            <person name="Martinez A.T."/>
            <person name="Covert S.F."/>
            <person name="Blanchette R.A."/>
            <person name="Cullen D."/>
        </authorList>
    </citation>
    <scope>NUCLEOTIDE SEQUENCE [LARGE SCALE GENOMIC DNA]</scope>
    <source>
        <strain evidence="10 11">11061_1 CR5-6</strain>
    </source>
</reference>
<dbReference type="GO" id="GO:0005524">
    <property type="term" value="F:ATP binding"/>
    <property type="evidence" value="ECO:0007669"/>
    <property type="project" value="UniProtKB-KW"/>
</dbReference>
<evidence type="ECO:0000256" key="5">
    <source>
        <dbReference type="ARBA" id="ARBA00022741"/>
    </source>
</evidence>
<comment type="catalytic activity">
    <reaction evidence="1 8">
        <text>1D-myo-inositol 1,3,4,5,6-pentakisphosphate + ATP = 1D-myo-inositol hexakisphosphate + ADP + H(+)</text>
        <dbReference type="Rhea" id="RHEA:20313"/>
        <dbReference type="ChEBI" id="CHEBI:15378"/>
        <dbReference type="ChEBI" id="CHEBI:30616"/>
        <dbReference type="ChEBI" id="CHEBI:57733"/>
        <dbReference type="ChEBI" id="CHEBI:58130"/>
        <dbReference type="ChEBI" id="CHEBI:456216"/>
        <dbReference type="EC" id="2.7.1.158"/>
    </reaction>
</comment>
<dbReference type="GO" id="GO:0035299">
    <property type="term" value="F:inositol-1,3,4,5,6-pentakisphosphate 2-kinase activity"/>
    <property type="evidence" value="ECO:0007669"/>
    <property type="project" value="UniProtKB-EC"/>
</dbReference>
<dbReference type="PANTHER" id="PTHR14456">
    <property type="entry name" value="INOSITOL POLYPHOSPHATE KINASE 1"/>
    <property type="match status" value="1"/>
</dbReference>
<dbReference type="STRING" id="745531.A0A0C3SEY3"/>
<evidence type="ECO:0000313" key="10">
    <source>
        <dbReference type="EMBL" id="KIP11135.1"/>
    </source>
</evidence>
<comment type="function">
    <text evidence="8">Phosphorylates Ins(1,3,4,5,6)P5 at position 2 to form Ins(1,2,3,4,5,6)P6 (InsP6 or phytate).</text>
</comment>
<dbReference type="AlphaFoldDB" id="A0A0C3SEY3"/>